<keyword evidence="4" id="KW-0597">Phosphoprotein</keyword>
<sequence length="1176" mass="123207">MAAPSRFRGPIGWLRDRPIWTKLGLIMIVPIIATIVVGVQGLLDHVANANAADQARSLAVLSGDAGRLVDELQDERAAAIILITAPDSQVNALKNAYTEIQGKTDAVKEEYRYQRSTLADTPNNVDVLLADIEAKLADLATTRQDVLERSGARADSVGSDYDGLIANLLRVRNVSAQLSGTPALTDRMRAASAVAAAKEYLSQERVLILEAVQSGEFTEQMKKEYIVLRDAFARAMEDFRFSSNSAQQQLYNVTVAGPQLREGRRYEEIIDKITGNTIPMTAVPAAKWDEAMVARSALMNDVEVELNEQATTYATDLGDAAQRAVLIETGVLLATLLLGVLFAWLVARSMARSLRDLRQGALAVAQYGLPQAVARLRDPALSGQMAPQQIAAQIADPLPVRSRDEFGQVTEAFNAVHLEAVRTAAEQAALRASVATMFVNLARRSQILVDRLIGHLDRLERGEQDPDRLSELFQLDHLATRMRRNDENLLVLAGADSTRIQREPAALVDVLRAAQSEVEHYTRIEFGVVDQDVEIAAHSVNDLVHLVAELFDNATAYSPPDTAVIVEARRMGERAVLTVEDRGIGMSSEQYSELNERLASPPTVDVTVSRMMGLVVVARLANRHGVRVELRRAPERGTIAEVQLPPAVLVPRALAGRTATPAGFPASRPAPAEVPARPVFPAPLALESGPAGVGAPVGAGWPGLDAGHGGPPDLFGPPNEPYPPTNFPMGQPGYPGADPRYPAPASEAPPAPATPFALSPDTLMPPMNLPPLGAPPVDGPGFGGNGFGSSNGYGAEPPVPGNGRTTGGRPPAWHDLTGATGGPAAPPAAAPPPPPPAEPGRWGAEPLPQRRPGAEGEDTPLIPRQTPASPEAFAGPGNPPYGSPEGSVPATPYGLQAPPLGRPAEADHAAVPRPAAPPAWPPASAPPAPPVERETASDYTTELPQVARVDAPPPSGHADYSQLLDAAPTPPSRYADDLTMELPIFRELESAWFRVTSTAPDDLDLADVASATPAPASVSPPAAPPPAGPDAPSNIDVGGAERYVIAGGLPGSSATAAGRPTGPGGTGGANGPVGEVSWRTIADDGWAAAAEASKPKDGGTTDMGLPKRVPMAQLVPGGVDTASAGAQRRTPESVRGLLSAYHRGVQRGRSAQGNGDAGAPGAGASTAPHRGKEQEA</sequence>
<evidence type="ECO:0000256" key="7">
    <source>
        <dbReference type="ARBA" id="ARBA00022741"/>
    </source>
</evidence>
<dbReference type="SMART" id="SM00387">
    <property type="entry name" value="HATPase_c"/>
    <property type="match status" value="1"/>
</dbReference>
<evidence type="ECO:0000256" key="8">
    <source>
        <dbReference type="ARBA" id="ARBA00022777"/>
    </source>
</evidence>
<dbReference type="InterPro" id="IPR036890">
    <property type="entry name" value="HATPase_C_sf"/>
</dbReference>
<feature type="compositionally biased region" description="Pro residues" evidence="12">
    <location>
        <begin position="914"/>
        <end position="930"/>
    </location>
</feature>
<keyword evidence="10 13" id="KW-1133">Transmembrane helix</keyword>
<dbReference type="PANTHER" id="PTHR44936">
    <property type="entry name" value="SENSOR PROTEIN CREC"/>
    <property type="match status" value="1"/>
</dbReference>
<evidence type="ECO:0000313" key="15">
    <source>
        <dbReference type="EMBL" id="GAA1734835.1"/>
    </source>
</evidence>
<dbReference type="Proteomes" id="UP001500655">
    <property type="component" value="Unassembled WGS sequence"/>
</dbReference>
<comment type="catalytic activity">
    <reaction evidence="1">
        <text>ATP + protein L-histidine = ADP + protein N-phospho-L-histidine.</text>
        <dbReference type="EC" id="2.7.13.3"/>
    </reaction>
</comment>
<dbReference type="PROSITE" id="PS50109">
    <property type="entry name" value="HIS_KIN"/>
    <property type="match status" value="1"/>
</dbReference>
<feature type="region of interest" description="Disordered" evidence="12">
    <location>
        <begin position="1051"/>
        <end position="1075"/>
    </location>
</feature>
<evidence type="ECO:0000313" key="16">
    <source>
        <dbReference type="Proteomes" id="UP001500655"/>
    </source>
</evidence>
<feature type="region of interest" description="Disordered" evidence="12">
    <location>
        <begin position="1011"/>
        <end position="1031"/>
    </location>
</feature>
<dbReference type="RefSeq" id="WP_344075552.1">
    <property type="nucleotide sequence ID" value="NZ_BAAALS010000001.1"/>
</dbReference>
<name>A0ABP4VW12_9ACTN</name>
<evidence type="ECO:0000256" key="10">
    <source>
        <dbReference type="ARBA" id="ARBA00022989"/>
    </source>
</evidence>
<keyword evidence="7" id="KW-0547">Nucleotide-binding</keyword>
<dbReference type="InterPro" id="IPR003660">
    <property type="entry name" value="HAMP_dom"/>
</dbReference>
<dbReference type="EMBL" id="BAAALS010000001">
    <property type="protein sequence ID" value="GAA1734835.1"/>
    <property type="molecule type" value="Genomic_DNA"/>
</dbReference>
<feature type="compositionally biased region" description="Low complexity" evidence="12">
    <location>
        <begin position="801"/>
        <end position="811"/>
    </location>
</feature>
<evidence type="ECO:0000256" key="5">
    <source>
        <dbReference type="ARBA" id="ARBA00022679"/>
    </source>
</evidence>
<dbReference type="CDD" id="cd06225">
    <property type="entry name" value="HAMP"/>
    <property type="match status" value="1"/>
</dbReference>
<feature type="transmembrane region" description="Helical" evidence="13">
    <location>
        <begin position="20"/>
        <end position="43"/>
    </location>
</feature>
<gene>
    <name evidence="15" type="ORF">GCM10009681_01280</name>
</gene>
<comment type="caution">
    <text evidence="15">The sequence shown here is derived from an EMBL/GenBank/DDBJ whole genome shotgun (WGS) entry which is preliminary data.</text>
</comment>
<evidence type="ECO:0000256" key="3">
    <source>
        <dbReference type="ARBA" id="ARBA00012438"/>
    </source>
</evidence>
<organism evidence="15 16">
    <name type="scientific">Luedemannella helvata</name>
    <dbReference type="NCBI Taxonomy" id="349315"/>
    <lineage>
        <taxon>Bacteria</taxon>
        <taxon>Bacillati</taxon>
        <taxon>Actinomycetota</taxon>
        <taxon>Actinomycetes</taxon>
        <taxon>Micromonosporales</taxon>
        <taxon>Micromonosporaceae</taxon>
        <taxon>Luedemannella</taxon>
    </lineage>
</organism>
<feature type="region of interest" description="Disordered" evidence="12">
    <location>
        <begin position="726"/>
        <end position="975"/>
    </location>
</feature>
<evidence type="ECO:0000256" key="9">
    <source>
        <dbReference type="ARBA" id="ARBA00022840"/>
    </source>
</evidence>
<keyword evidence="11" id="KW-0902">Two-component regulatory system</keyword>
<dbReference type="InterPro" id="IPR003594">
    <property type="entry name" value="HATPase_dom"/>
</dbReference>
<dbReference type="Pfam" id="PF02518">
    <property type="entry name" value="HATPase_c"/>
    <property type="match status" value="1"/>
</dbReference>
<protein>
    <recommendedName>
        <fullName evidence="3">histidine kinase</fullName>
        <ecNumber evidence="3">2.7.13.3</ecNumber>
    </recommendedName>
</protein>
<dbReference type="EC" id="2.7.13.3" evidence="3"/>
<feature type="region of interest" description="Disordered" evidence="12">
    <location>
        <begin position="1144"/>
        <end position="1176"/>
    </location>
</feature>
<dbReference type="InterPro" id="IPR005467">
    <property type="entry name" value="His_kinase_dom"/>
</dbReference>
<evidence type="ECO:0000256" key="1">
    <source>
        <dbReference type="ARBA" id="ARBA00000085"/>
    </source>
</evidence>
<keyword evidence="16" id="KW-1185">Reference proteome</keyword>
<keyword evidence="6 13" id="KW-0812">Transmembrane</keyword>
<keyword evidence="9" id="KW-0067">ATP-binding</keyword>
<dbReference type="Pfam" id="PF00672">
    <property type="entry name" value="HAMP"/>
    <property type="match status" value="1"/>
</dbReference>
<feature type="domain" description="Histidine kinase" evidence="14">
    <location>
        <begin position="543"/>
        <end position="648"/>
    </location>
</feature>
<keyword evidence="8" id="KW-0418">Kinase</keyword>
<dbReference type="InterPro" id="IPR050980">
    <property type="entry name" value="2C_sensor_his_kinase"/>
</dbReference>
<feature type="compositionally biased region" description="Low complexity" evidence="12">
    <location>
        <begin position="754"/>
        <end position="766"/>
    </location>
</feature>
<keyword evidence="5" id="KW-0808">Transferase</keyword>
<accession>A0ABP4VW12</accession>
<dbReference type="PANTHER" id="PTHR44936:SF9">
    <property type="entry name" value="SENSOR PROTEIN CREC"/>
    <property type="match status" value="1"/>
</dbReference>
<keyword evidence="13" id="KW-0472">Membrane</keyword>
<dbReference type="InterPro" id="IPR013587">
    <property type="entry name" value="Nitrate/nitrite_sensing"/>
</dbReference>
<evidence type="ECO:0000259" key="14">
    <source>
        <dbReference type="PROSITE" id="PS50109"/>
    </source>
</evidence>
<evidence type="ECO:0000256" key="12">
    <source>
        <dbReference type="SAM" id="MobiDB-lite"/>
    </source>
</evidence>
<feature type="transmembrane region" description="Helical" evidence="13">
    <location>
        <begin position="325"/>
        <end position="347"/>
    </location>
</feature>
<feature type="compositionally biased region" description="Gly residues" evidence="12">
    <location>
        <begin position="1061"/>
        <end position="1071"/>
    </location>
</feature>
<comment type="subcellular location">
    <subcellularLocation>
        <location evidence="2">Membrane</location>
    </subcellularLocation>
</comment>
<proteinExistence type="predicted"/>
<evidence type="ECO:0000256" key="4">
    <source>
        <dbReference type="ARBA" id="ARBA00022553"/>
    </source>
</evidence>
<reference evidence="16" key="1">
    <citation type="journal article" date="2019" name="Int. J. Syst. Evol. Microbiol.">
        <title>The Global Catalogue of Microorganisms (GCM) 10K type strain sequencing project: providing services to taxonomists for standard genome sequencing and annotation.</title>
        <authorList>
            <consortium name="The Broad Institute Genomics Platform"/>
            <consortium name="The Broad Institute Genome Sequencing Center for Infectious Disease"/>
            <person name="Wu L."/>
            <person name="Ma J."/>
        </authorList>
    </citation>
    <scope>NUCLEOTIDE SEQUENCE [LARGE SCALE GENOMIC DNA]</scope>
    <source>
        <strain evidence="16">JCM 13249</strain>
    </source>
</reference>
<feature type="compositionally biased region" description="Low complexity" evidence="12">
    <location>
        <begin position="1011"/>
        <end position="1020"/>
    </location>
</feature>
<evidence type="ECO:0000256" key="2">
    <source>
        <dbReference type="ARBA" id="ARBA00004370"/>
    </source>
</evidence>
<feature type="compositionally biased region" description="Gly residues" evidence="12">
    <location>
        <begin position="780"/>
        <end position="791"/>
    </location>
</feature>
<dbReference type="Pfam" id="PF08376">
    <property type="entry name" value="NIT"/>
    <property type="match status" value="1"/>
</dbReference>
<evidence type="ECO:0000256" key="6">
    <source>
        <dbReference type="ARBA" id="ARBA00022692"/>
    </source>
</evidence>
<dbReference type="SMART" id="SM00304">
    <property type="entry name" value="HAMP"/>
    <property type="match status" value="1"/>
</dbReference>
<dbReference type="SUPFAM" id="SSF55874">
    <property type="entry name" value="ATPase domain of HSP90 chaperone/DNA topoisomerase II/histidine kinase"/>
    <property type="match status" value="1"/>
</dbReference>
<dbReference type="Gene3D" id="6.10.340.10">
    <property type="match status" value="1"/>
</dbReference>
<dbReference type="Gene3D" id="3.30.565.10">
    <property type="entry name" value="Histidine kinase-like ATPase, C-terminal domain"/>
    <property type="match status" value="1"/>
</dbReference>
<evidence type="ECO:0000256" key="11">
    <source>
        <dbReference type="ARBA" id="ARBA00023012"/>
    </source>
</evidence>
<feature type="compositionally biased region" description="Pro residues" evidence="12">
    <location>
        <begin position="767"/>
        <end position="778"/>
    </location>
</feature>
<evidence type="ECO:0000256" key="13">
    <source>
        <dbReference type="SAM" id="Phobius"/>
    </source>
</evidence>
<feature type="compositionally biased region" description="Pro residues" evidence="12">
    <location>
        <begin position="824"/>
        <end position="838"/>
    </location>
</feature>